<name>A0AAW1UH50_9CUCU</name>
<comment type="caution">
    <text evidence="1">The sequence shown here is derived from an EMBL/GenBank/DDBJ whole genome shotgun (WGS) entry which is preliminary data.</text>
</comment>
<accession>A0AAW1UH50</accession>
<dbReference type="PROSITE" id="PS51257">
    <property type="entry name" value="PROKAR_LIPOPROTEIN"/>
    <property type="match status" value="1"/>
</dbReference>
<sequence length="106" mass="11933">MGIPRESAKREENDASLEAENEKLLACYITLLACTGFASVSNLEYQHHHPSNKMHSTRLKTSIIELSPVKIFSEQRKRLNGLNVLLVKNGSLNCKYCNIAIMAEEK</sequence>
<organism evidence="1 2">
    <name type="scientific">Henosepilachna vigintioctopunctata</name>
    <dbReference type="NCBI Taxonomy" id="420089"/>
    <lineage>
        <taxon>Eukaryota</taxon>
        <taxon>Metazoa</taxon>
        <taxon>Ecdysozoa</taxon>
        <taxon>Arthropoda</taxon>
        <taxon>Hexapoda</taxon>
        <taxon>Insecta</taxon>
        <taxon>Pterygota</taxon>
        <taxon>Neoptera</taxon>
        <taxon>Endopterygota</taxon>
        <taxon>Coleoptera</taxon>
        <taxon>Polyphaga</taxon>
        <taxon>Cucujiformia</taxon>
        <taxon>Coccinelloidea</taxon>
        <taxon>Coccinellidae</taxon>
        <taxon>Epilachninae</taxon>
        <taxon>Epilachnini</taxon>
        <taxon>Henosepilachna</taxon>
    </lineage>
</organism>
<protein>
    <submittedName>
        <fullName evidence="1">Uncharacterized protein</fullName>
    </submittedName>
</protein>
<evidence type="ECO:0000313" key="2">
    <source>
        <dbReference type="Proteomes" id="UP001431783"/>
    </source>
</evidence>
<evidence type="ECO:0000313" key="1">
    <source>
        <dbReference type="EMBL" id="KAK9879455.1"/>
    </source>
</evidence>
<reference evidence="1 2" key="1">
    <citation type="submission" date="2023-03" db="EMBL/GenBank/DDBJ databases">
        <title>Genome insight into feeding habits of ladybird beetles.</title>
        <authorList>
            <person name="Li H.-S."/>
            <person name="Huang Y.-H."/>
            <person name="Pang H."/>
        </authorList>
    </citation>
    <scope>NUCLEOTIDE SEQUENCE [LARGE SCALE GENOMIC DNA]</scope>
    <source>
        <strain evidence="1">SYSU_2023b</strain>
        <tissue evidence="1">Whole body</tissue>
    </source>
</reference>
<keyword evidence="2" id="KW-1185">Reference proteome</keyword>
<dbReference type="AlphaFoldDB" id="A0AAW1UH50"/>
<dbReference type="Proteomes" id="UP001431783">
    <property type="component" value="Unassembled WGS sequence"/>
</dbReference>
<proteinExistence type="predicted"/>
<gene>
    <name evidence="1" type="ORF">WA026_006526</name>
</gene>
<dbReference type="EMBL" id="JARQZJ010000062">
    <property type="protein sequence ID" value="KAK9879455.1"/>
    <property type="molecule type" value="Genomic_DNA"/>
</dbReference>